<evidence type="ECO:0000256" key="1">
    <source>
        <dbReference type="SAM" id="Phobius"/>
    </source>
</evidence>
<keyword evidence="3" id="KW-1185">Reference proteome</keyword>
<dbReference type="Proteomes" id="UP000199595">
    <property type="component" value="Unassembled WGS sequence"/>
</dbReference>
<dbReference type="OrthoDB" id="784431at2"/>
<proteinExistence type="predicted"/>
<dbReference type="InterPro" id="IPR049458">
    <property type="entry name" value="EpsG-like"/>
</dbReference>
<feature type="transmembrane region" description="Helical" evidence="1">
    <location>
        <begin position="307"/>
        <end position="325"/>
    </location>
</feature>
<organism evidence="2 3">
    <name type="scientific">Lutibacter oricola</name>
    <dbReference type="NCBI Taxonomy" id="762486"/>
    <lineage>
        <taxon>Bacteria</taxon>
        <taxon>Pseudomonadati</taxon>
        <taxon>Bacteroidota</taxon>
        <taxon>Flavobacteriia</taxon>
        <taxon>Flavobacteriales</taxon>
        <taxon>Flavobacteriaceae</taxon>
        <taxon>Lutibacter</taxon>
    </lineage>
</organism>
<sequence>MLYKTAQNRFGLYVLLALLFFLWPFFGLCIALLTVQIKDFKYYVVPFFFLLGYSITFKLTEADSYSYGVQFLEIRELSFIDFFKSSYLKGETTDLYKTFLYAILSCFTKSPKFLFGVVALVYGYLFIKCVEFFIGNTKKEFIHYYMLLVFTLVIPFVNLNGFRFWTASFYFVYALFLFSKKKDSKYLLLVASTVFIHFSFVLPVIFILVFYFVGKKPKIYLVFFIITLLINNFISVFIDIGSSFLSNIFLDKLNNYTISNYASSVIEGKGEVSKVFLILNNYQIWYMFITVFITRLNFLRYEFNEEINNLFCILILMFSFINIFGDLPSMHRFNSIVMLLTLNYMMRVFTLNRTTLMKNLNYLALPTILVSTYQAFDLSVDLFSSEIVTGTLFSILTEKSYLIY</sequence>
<keyword evidence="1" id="KW-1133">Transmembrane helix</keyword>
<dbReference type="Pfam" id="PF14897">
    <property type="entry name" value="EpsG"/>
    <property type="match status" value="1"/>
</dbReference>
<feature type="transmembrane region" description="Helical" evidence="1">
    <location>
        <begin position="12"/>
        <end position="35"/>
    </location>
</feature>
<reference evidence="2 3" key="1">
    <citation type="submission" date="2016-10" db="EMBL/GenBank/DDBJ databases">
        <authorList>
            <person name="de Groot N.N."/>
        </authorList>
    </citation>
    <scope>NUCLEOTIDE SEQUENCE [LARGE SCALE GENOMIC DNA]</scope>
    <source>
        <strain evidence="2 3">DSM 24956</strain>
    </source>
</reference>
<gene>
    <name evidence="2" type="ORF">SAMN05444411_11218</name>
</gene>
<feature type="transmembrane region" description="Helical" evidence="1">
    <location>
        <begin position="141"/>
        <end position="157"/>
    </location>
</feature>
<keyword evidence="1" id="KW-0472">Membrane</keyword>
<feature type="transmembrane region" description="Helical" evidence="1">
    <location>
        <begin position="113"/>
        <end position="134"/>
    </location>
</feature>
<protein>
    <submittedName>
        <fullName evidence="2">EpsG family protein</fullName>
    </submittedName>
</protein>
<dbReference type="STRING" id="762486.SAMN05444411_11218"/>
<feature type="transmembrane region" description="Helical" evidence="1">
    <location>
        <begin position="219"/>
        <end position="238"/>
    </location>
</feature>
<keyword evidence="1" id="KW-0812">Transmembrane</keyword>
<evidence type="ECO:0000313" key="2">
    <source>
        <dbReference type="EMBL" id="SDX92946.1"/>
    </source>
</evidence>
<dbReference type="EMBL" id="FNNJ01000012">
    <property type="protein sequence ID" value="SDX92946.1"/>
    <property type="molecule type" value="Genomic_DNA"/>
</dbReference>
<dbReference type="RefSeq" id="WP_090125778.1">
    <property type="nucleotide sequence ID" value="NZ_FNNJ01000012.1"/>
</dbReference>
<dbReference type="AlphaFoldDB" id="A0A1H3FPM6"/>
<feature type="transmembrane region" description="Helical" evidence="1">
    <location>
        <begin position="284"/>
        <end position="301"/>
    </location>
</feature>
<name>A0A1H3FPM6_9FLAO</name>
<evidence type="ECO:0000313" key="3">
    <source>
        <dbReference type="Proteomes" id="UP000199595"/>
    </source>
</evidence>
<accession>A0A1H3FPM6</accession>
<feature type="transmembrane region" description="Helical" evidence="1">
    <location>
        <begin position="186"/>
        <end position="213"/>
    </location>
</feature>